<gene>
    <name evidence="1" type="ORF">SAMN06273570_2578</name>
</gene>
<proteinExistence type="predicted"/>
<dbReference type="PANTHER" id="PTHR21485:SF6">
    <property type="entry name" value="N-ACYLNEURAMINATE CYTIDYLYLTRANSFERASE-RELATED"/>
    <property type="match status" value="1"/>
</dbReference>
<dbReference type="SUPFAM" id="SSF53448">
    <property type="entry name" value="Nucleotide-diphospho-sugar transferases"/>
    <property type="match status" value="1"/>
</dbReference>
<evidence type="ECO:0000313" key="1">
    <source>
        <dbReference type="EMBL" id="SOD38187.1"/>
    </source>
</evidence>
<protein>
    <submittedName>
        <fullName evidence="1">CMP-N-acetylneuraminic acid synthetase</fullName>
    </submittedName>
</protein>
<organism evidence="1 2">
    <name type="scientific">Candidatus Pantoea floridensis</name>
    <dbReference type="NCBI Taxonomy" id="1938870"/>
    <lineage>
        <taxon>Bacteria</taxon>
        <taxon>Pseudomonadati</taxon>
        <taxon>Pseudomonadota</taxon>
        <taxon>Gammaproteobacteria</taxon>
        <taxon>Enterobacterales</taxon>
        <taxon>Erwiniaceae</taxon>
        <taxon>Pantoea</taxon>
    </lineage>
</organism>
<dbReference type="InterPro" id="IPR003329">
    <property type="entry name" value="Cytidylyl_trans"/>
</dbReference>
<name>A0A286BVK9_9GAMM</name>
<dbReference type="Proteomes" id="UP000219271">
    <property type="component" value="Unassembled WGS sequence"/>
</dbReference>
<dbReference type="InterPro" id="IPR029044">
    <property type="entry name" value="Nucleotide-diphossugar_trans"/>
</dbReference>
<keyword evidence="2" id="KW-1185">Reference proteome</keyword>
<dbReference type="GO" id="GO:0008781">
    <property type="term" value="F:N-acylneuraminate cytidylyltransferase activity"/>
    <property type="evidence" value="ECO:0007669"/>
    <property type="project" value="TreeGrafter"/>
</dbReference>
<accession>A0A286BVK9</accession>
<dbReference type="PANTHER" id="PTHR21485">
    <property type="entry name" value="HAD SUPERFAMILY MEMBERS CMAS AND KDSC"/>
    <property type="match status" value="1"/>
</dbReference>
<dbReference type="InterPro" id="IPR050793">
    <property type="entry name" value="CMP-NeuNAc_synthase"/>
</dbReference>
<dbReference type="EMBL" id="OCMY01000001">
    <property type="protein sequence ID" value="SOD38187.1"/>
    <property type="molecule type" value="Genomic_DNA"/>
</dbReference>
<evidence type="ECO:0000313" key="2">
    <source>
        <dbReference type="Proteomes" id="UP000219271"/>
    </source>
</evidence>
<sequence length="191" mass="21956">MITAFLPCRKGSQRISDKNIKDFSGIKGGLLRIKLNQLKNSSLIHSIVVSSNDERVLELASKDKDSRIVLDERPDHLGSCATTTDDLIKYVPTIISDEHIIWTHVTSPFITDIDYNKIIDSYFSVLQQGYDSLMTAHKLQGFIWNEYHPVSYNRDELKWPMTQKIKPLYEVDSGAFITTRDNYINFPTELE</sequence>
<dbReference type="AlphaFoldDB" id="A0A286BVK9"/>
<dbReference type="Pfam" id="PF02348">
    <property type="entry name" value="CTP_transf_3"/>
    <property type="match status" value="1"/>
</dbReference>
<dbReference type="RefSeq" id="WP_320204480.1">
    <property type="nucleotide sequence ID" value="NZ_OCMY01000001.1"/>
</dbReference>
<dbReference type="Gene3D" id="3.90.550.10">
    <property type="entry name" value="Spore Coat Polysaccharide Biosynthesis Protein SpsA, Chain A"/>
    <property type="match status" value="1"/>
</dbReference>
<reference evidence="2" key="1">
    <citation type="submission" date="2017-09" db="EMBL/GenBank/DDBJ databases">
        <authorList>
            <person name="Varghese N."/>
            <person name="Submissions S."/>
        </authorList>
    </citation>
    <scope>NUCLEOTIDE SEQUENCE [LARGE SCALE GENOMIC DNA]</scope>
    <source>
        <strain evidence="2">JKS000234</strain>
    </source>
</reference>